<evidence type="ECO:0000313" key="8">
    <source>
        <dbReference type="RefSeq" id="XP_049310824.1"/>
    </source>
</evidence>
<keyword evidence="6" id="KW-0807">Transducer</keyword>
<feature type="transmembrane region" description="Helical" evidence="6">
    <location>
        <begin position="267"/>
        <end position="291"/>
    </location>
</feature>
<protein>
    <recommendedName>
        <fullName evidence="6">Gustatory receptor</fullName>
    </recommendedName>
</protein>
<comment type="subcellular location">
    <subcellularLocation>
        <location evidence="1 6">Cell membrane</location>
        <topology evidence="1 6">Multi-pass membrane protein</topology>
    </subcellularLocation>
</comment>
<name>A0ABM3JNM0_BACDO</name>
<comment type="function">
    <text evidence="6">Gustatory receptor which mediates acceptance or avoidance behavior, depending on its substrates.</text>
</comment>
<evidence type="ECO:0000313" key="7">
    <source>
        <dbReference type="Proteomes" id="UP001652620"/>
    </source>
</evidence>
<gene>
    <name evidence="8" type="primary">LOC125778229</name>
</gene>
<keyword evidence="2 6" id="KW-1003">Cell membrane</keyword>
<keyword evidence="6 8" id="KW-0675">Receptor</keyword>
<dbReference type="RefSeq" id="XP_049310824.1">
    <property type="nucleotide sequence ID" value="XM_049454867.1"/>
</dbReference>
<feature type="transmembrane region" description="Helical" evidence="6">
    <location>
        <begin position="334"/>
        <end position="353"/>
    </location>
</feature>
<keyword evidence="7" id="KW-1185">Reference proteome</keyword>
<dbReference type="GeneID" id="125778229"/>
<proteinExistence type="inferred from homology"/>
<feature type="transmembrane region" description="Helical" evidence="6">
    <location>
        <begin position="183"/>
        <end position="208"/>
    </location>
</feature>
<evidence type="ECO:0000256" key="4">
    <source>
        <dbReference type="ARBA" id="ARBA00022989"/>
    </source>
</evidence>
<feature type="transmembrane region" description="Helical" evidence="6">
    <location>
        <begin position="66"/>
        <end position="85"/>
    </location>
</feature>
<feature type="transmembrane region" description="Helical" evidence="6">
    <location>
        <begin position="156"/>
        <end position="177"/>
    </location>
</feature>
<dbReference type="Pfam" id="PF08395">
    <property type="entry name" value="7tm_7"/>
    <property type="match status" value="1"/>
</dbReference>
<evidence type="ECO:0000256" key="5">
    <source>
        <dbReference type="ARBA" id="ARBA00023136"/>
    </source>
</evidence>
<keyword evidence="5 6" id="KW-0472">Membrane</keyword>
<feature type="transmembrane region" description="Helical" evidence="6">
    <location>
        <begin position="91"/>
        <end position="116"/>
    </location>
</feature>
<accession>A0ABM3JNM0</accession>
<dbReference type="Proteomes" id="UP001652620">
    <property type="component" value="Chromosome 4"/>
</dbReference>
<evidence type="ECO:0000256" key="1">
    <source>
        <dbReference type="ARBA" id="ARBA00004651"/>
    </source>
</evidence>
<evidence type="ECO:0000256" key="2">
    <source>
        <dbReference type="ARBA" id="ARBA00022475"/>
    </source>
</evidence>
<organism evidence="7 8">
    <name type="scientific">Bactrocera dorsalis</name>
    <name type="common">Oriental fruit fly</name>
    <name type="synonym">Dacus dorsalis</name>
    <dbReference type="NCBI Taxonomy" id="27457"/>
    <lineage>
        <taxon>Eukaryota</taxon>
        <taxon>Metazoa</taxon>
        <taxon>Ecdysozoa</taxon>
        <taxon>Arthropoda</taxon>
        <taxon>Hexapoda</taxon>
        <taxon>Insecta</taxon>
        <taxon>Pterygota</taxon>
        <taxon>Neoptera</taxon>
        <taxon>Endopterygota</taxon>
        <taxon>Diptera</taxon>
        <taxon>Brachycera</taxon>
        <taxon>Muscomorpha</taxon>
        <taxon>Tephritoidea</taxon>
        <taxon>Tephritidae</taxon>
        <taxon>Bactrocera</taxon>
        <taxon>Bactrocera</taxon>
    </lineage>
</organism>
<reference evidence="8" key="1">
    <citation type="submission" date="2025-08" db="UniProtKB">
        <authorList>
            <consortium name="RefSeq"/>
        </authorList>
    </citation>
    <scope>IDENTIFICATION</scope>
    <source>
        <tissue evidence="8">Adult</tissue>
    </source>
</reference>
<feature type="transmembrane region" description="Helical" evidence="6">
    <location>
        <begin position="303"/>
        <end position="322"/>
    </location>
</feature>
<keyword evidence="3 6" id="KW-0812">Transmembrane</keyword>
<sequence>MERQLRGWLRYCTYFGIYVGAFEDSNLRVTAHNVNSTSSNFAIDTRKRAQWCRRAETCSTLMRQRLYLYLLTLVLGVLYTHGLITRATMPGISWVAATLLYSLHVMAVLFILLEALHKQAQHDRFLQVLEQIEVTLRLRLQQKVQHEVLFNGLRQLIAYLFVFSMLGFALFALSTIWLPYADYFWHGIWLVIIIRIRLIQLIVYLCILRHFLQCLCARLRSIVAARLTLRRQILDVDCERLCSLQRLLAVKEIYELLHKEFQLLNEFAGWSLFASISSYLLDAICTLYWMLLSIDGFVRRRHYEIAGLFMLLPLVVILWYLMYLCDNCQQLVRIYIYFLHLLILILHTSRRALCPNCCLN</sequence>
<keyword evidence="4 6" id="KW-1133">Transmembrane helix</keyword>
<evidence type="ECO:0000256" key="3">
    <source>
        <dbReference type="ARBA" id="ARBA00022692"/>
    </source>
</evidence>
<dbReference type="InterPro" id="IPR013604">
    <property type="entry name" value="7TM_chemorcpt"/>
</dbReference>
<evidence type="ECO:0000256" key="6">
    <source>
        <dbReference type="RuleBase" id="RU363108"/>
    </source>
</evidence>
<comment type="similarity">
    <text evidence="6">Belongs to the insect chemoreceptor superfamily. Gustatory receptor (GR) family.</text>
</comment>